<evidence type="ECO:0000313" key="2">
    <source>
        <dbReference type="EMBL" id="KAK5968585.1"/>
    </source>
</evidence>
<feature type="compositionally biased region" description="Polar residues" evidence="1">
    <location>
        <begin position="227"/>
        <end position="249"/>
    </location>
</feature>
<dbReference type="EMBL" id="WIXE01021207">
    <property type="protein sequence ID" value="KAK5968585.1"/>
    <property type="molecule type" value="Genomic_DNA"/>
</dbReference>
<dbReference type="InterPro" id="IPR004987">
    <property type="entry name" value="DUF272"/>
</dbReference>
<protein>
    <submittedName>
        <fullName evidence="2">Uncharacterized protein</fullName>
    </submittedName>
</protein>
<dbReference type="AlphaFoldDB" id="A0AAN8F104"/>
<evidence type="ECO:0000256" key="1">
    <source>
        <dbReference type="SAM" id="MobiDB-lite"/>
    </source>
</evidence>
<feature type="region of interest" description="Disordered" evidence="1">
    <location>
        <begin position="175"/>
        <end position="207"/>
    </location>
</feature>
<feature type="compositionally biased region" description="Basic and acidic residues" evidence="1">
    <location>
        <begin position="184"/>
        <end position="207"/>
    </location>
</feature>
<evidence type="ECO:0000313" key="3">
    <source>
        <dbReference type="Proteomes" id="UP001331761"/>
    </source>
</evidence>
<sequence>MTDGTLAPCPQTRISLDIVPVMMSDLTESVPRCGSGLMSAGLIVERRGNVFIVFCNSGDYEIDVAECSSDYEVGSWLGLFMKKENIVSHGLLDIADLPEVRVVQEKAEVLTSGRVSNTSCQTKDFGCIPLLCPLQRGVAPPSTVVQVWARRLTPRETDYFDVLWGVSEIVAVVHKSPSPSRSTPEADREVKQQLHHSRFVDDRSQRHEEAERVLADLDCVCGKMPHSRSTQPDVRSQNAAAGRQQQQTYDESDFTGRMHRHDSGDAGRRSPSPRRYCSSPSREQQVRKRPSSGREARHRERDMIPRNGSEPLGNTWRRSPSPPSCGPRRNAMEQKQSCINEEDDVVLLGVITNVVENICNSEFIGYVWTRDSLGAGVLHLGSDPHIQSRYSPGFWIEFILPVDYARVVLGPGSRDRPRFEISYKDCRLVTPPFPTFAVRNSIEIDIRVSVPELHRRGDDYVHRDLGAIADPKRLLEGGSDYILRITVNRPSKMYIREETAKWKVLEVKTVGESRAPRYAGKAEKAKRLLPSCNRPSTSIQRPSSAAPRYNRNSDSSSGGGSPEVPRTGPTRIQGPPAVPATQPAKVANGNEREKVTEVAMVESHNKQKGKYRLWLTKYHMEAVFYSDRVLKAGHFFQGRFSIGGKSKNKCHHYLQEMPAPEGVRGYYDEEAQELELYVDAMHKNRKNGTCYEVYHEIIGYVRDTQNLLAAVDEPTPVTITARRLPCASEGGRLTWQIHRLGAPVVIT</sequence>
<comment type="caution">
    <text evidence="2">The sequence shown here is derived from an EMBL/GenBank/DDBJ whole genome shotgun (WGS) entry which is preliminary data.</text>
</comment>
<organism evidence="2 3">
    <name type="scientific">Trichostrongylus colubriformis</name>
    <name type="common">Black scour worm</name>
    <dbReference type="NCBI Taxonomy" id="6319"/>
    <lineage>
        <taxon>Eukaryota</taxon>
        <taxon>Metazoa</taxon>
        <taxon>Ecdysozoa</taxon>
        <taxon>Nematoda</taxon>
        <taxon>Chromadorea</taxon>
        <taxon>Rhabditida</taxon>
        <taxon>Rhabditina</taxon>
        <taxon>Rhabditomorpha</taxon>
        <taxon>Strongyloidea</taxon>
        <taxon>Trichostrongylidae</taxon>
        <taxon>Trichostrongylus</taxon>
    </lineage>
</organism>
<feature type="compositionally biased region" description="Low complexity" evidence="1">
    <location>
        <begin position="269"/>
        <end position="282"/>
    </location>
</feature>
<name>A0AAN8F104_TRICO</name>
<feature type="region of interest" description="Disordered" evidence="1">
    <location>
        <begin position="517"/>
        <end position="592"/>
    </location>
</feature>
<reference evidence="2 3" key="1">
    <citation type="submission" date="2019-10" db="EMBL/GenBank/DDBJ databases">
        <title>Assembly and Annotation for the nematode Trichostrongylus colubriformis.</title>
        <authorList>
            <person name="Martin J."/>
        </authorList>
    </citation>
    <scope>NUCLEOTIDE SEQUENCE [LARGE SCALE GENOMIC DNA]</scope>
    <source>
        <strain evidence="2">G859</strain>
        <tissue evidence="2">Whole worm</tissue>
    </source>
</reference>
<keyword evidence="3" id="KW-1185">Reference proteome</keyword>
<accession>A0AAN8F104</accession>
<dbReference type="Pfam" id="PF03312">
    <property type="entry name" value="DUF272"/>
    <property type="match status" value="1"/>
</dbReference>
<feature type="compositionally biased region" description="Polar residues" evidence="1">
    <location>
        <begin position="533"/>
        <end position="543"/>
    </location>
</feature>
<feature type="compositionally biased region" description="Basic and acidic residues" evidence="1">
    <location>
        <begin position="292"/>
        <end position="304"/>
    </location>
</feature>
<dbReference type="Proteomes" id="UP001331761">
    <property type="component" value="Unassembled WGS sequence"/>
</dbReference>
<proteinExistence type="predicted"/>
<gene>
    <name evidence="2" type="ORF">GCK32_002874</name>
</gene>
<feature type="region of interest" description="Disordered" evidence="1">
    <location>
        <begin position="225"/>
        <end position="335"/>
    </location>
</feature>
<feature type="compositionally biased region" description="Basic and acidic residues" evidence="1">
    <location>
        <begin position="517"/>
        <end position="526"/>
    </location>
</feature>